<feature type="transmembrane region" description="Helical" evidence="1">
    <location>
        <begin position="40"/>
        <end position="63"/>
    </location>
</feature>
<dbReference type="Proteomes" id="UP000271031">
    <property type="component" value="Unassembled WGS sequence"/>
</dbReference>
<evidence type="ECO:0000313" key="4">
    <source>
        <dbReference type="Proteomes" id="UP000271031"/>
    </source>
</evidence>
<dbReference type="AlphaFoldDB" id="A0A3M8DCS9"/>
<dbReference type="InterPro" id="IPR058653">
    <property type="entry name" value="NfeD2_TM"/>
</dbReference>
<evidence type="ECO:0000313" key="3">
    <source>
        <dbReference type="EMBL" id="RNB85844.1"/>
    </source>
</evidence>
<comment type="caution">
    <text evidence="3">The sequence shown here is derived from an EMBL/GenBank/DDBJ whole genome shotgun (WGS) entry which is preliminary data.</text>
</comment>
<keyword evidence="1" id="KW-0472">Membrane</keyword>
<organism evidence="3 4">
    <name type="scientific">Brevibacillus fluminis</name>
    <dbReference type="NCBI Taxonomy" id="511487"/>
    <lineage>
        <taxon>Bacteria</taxon>
        <taxon>Bacillati</taxon>
        <taxon>Bacillota</taxon>
        <taxon>Bacilli</taxon>
        <taxon>Bacillales</taxon>
        <taxon>Paenibacillaceae</taxon>
        <taxon>Brevibacillus</taxon>
    </lineage>
</organism>
<dbReference type="InterPro" id="IPR012340">
    <property type="entry name" value="NA-bd_OB-fold"/>
</dbReference>
<protein>
    <submittedName>
        <fullName evidence="3">Serine protease</fullName>
    </submittedName>
</protein>
<keyword evidence="1" id="KW-0812">Transmembrane</keyword>
<dbReference type="RefSeq" id="WP_122919256.1">
    <property type="nucleotide sequence ID" value="NZ_RHHQ01000013.1"/>
</dbReference>
<feature type="transmembrane region" description="Helical" evidence="1">
    <location>
        <begin position="69"/>
        <end position="90"/>
    </location>
</feature>
<keyword evidence="3" id="KW-0378">Hydrolase</keyword>
<dbReference type="Pfam" id="PF25842">
    <property type="entry name" value="NfeD_TM"/>
    <property type="match status" value="1"/>
</dbReference>
<accession>A0A3M8DCS9</accession>
<dbReference type="GO" id="GO:0008233">
    <property type="term" value="F:peptidase activity"/>
    <property type="evidence" value="ECO:0007669"/>
    <property type="project" value="UniProtKB-KW"/>
</dbReference>
<dbReference type="Gene3D" id="2.40.50.140">
    <property type="entry name" value="Nucleic acid-binding proteins"/>
    <property type="match status" value="1"/>
</dbReference>
<keyword evidence="4" id="KW-1185">Reference proteome</keyword>
<evidence type="ECO:0000256" key="1">
    <source>
        <dbReference type="SAM" id="Phobius"/>
    </source>
</evidence>
<dbReference type="EMBL" id="RHHQ01000013">
    <property type="protein sequence ID" value="RNB85844.1"/>
    <property type="molecule type" value="Genomic_DNA"/>
</dbReference>
<proteinExistence type="predicted"/>
<keyword evidence="1" id="KW-1133">Transmembrane helix</keyword>
<dbReference type="GO" id="GO:0006508">
    <property type="term" value="P:proteolysis"/>
    <property type="evidence" value="ECO:0007669"/>
    <property type="project" value="UniProtKB-KW"/>
</dbReference>
<name>A0A3M8DCS9_9BACL</name>
<feature type="domain" description="Membrane protein NfeD2 N-terminal transmembrane" evidence="2">
    <location>
        <begin position="5"/>
        <end position="98"/>
    </location>
</feature>
<feature type="transmembrane region" description="Helical" evidence="1">
    <location>
        <begin position="6"/>
        <end position="28"/>
    </location>
</feature>
<evidence type="ECO:0000259" key="2">
    <source>
        <dbReference type="Pfam" id="PF25842"/>
    </source>
</evidence>
<keyword evidence="3" id="KW-0645">Protease</keyword>
<sequence length="170" mass="18458">MVWQEWLFLGCLGFGLIYSLFVLFAADISLHGFGHVEIPLLHPLMWVSGTAAFGGLGFLLWRFSSFSPGIVYLLAGLGGVAVAIASYFLWIQPMKNAEASTGYSMNDLQGKIGDVLVTVPATGYGEVLIPMVNGVTNHIAASFEQETIVEGVRIVVVEVKENVLYVVPYQ</sequence>
<reference evidence="3 4" key="1">
    <citation type="submission" date="2018-10" db="EMBL/GenBank/DDBJ databases">
        <title>Phylogenomics of Brevibacillus.</title>
        <authorList>
            <person name="Dunlap C."/>
        </authorList>
    </citation>
    <scope>NUCLEOTIDE SEQUENCE [LARGE SCALE GENOMIC DNA]</scope>
    <source>
        <strain evidence="3 4">JCM 15716</strain>
    </source>
</reference>
<dbReference type="OrthoDB" id="1683445at2"/>
<gene>
    <name evidence="3" type="ORF">EDM56_17750</name>
</gene>